<dbReference type="InterPro" id="IPR036386">
    <property type="entry name" value="HscB_C_sf"/>
</dbReference>
<dbReference type="Pfam" id="PF07743">
    <property type="entry name" value="HSCB_C"/>
    <property type="match status" value="1"/>
</dbReference>
<comment type="function">
    <text evidence="3">Co-chaperone involved in the maturation of iron-sulfur cluster-containing proteins. Seems to help targeting proteins to be folded toward HscA.</text>
</comment>
<dbReference type="SUPFAM" id="SSF46565">
    <property type="entry name" value="Chaperone J-domain"/>
    <property type="match status" value="1"/>
</dbReference>
<dbReference type="GO" id="GO:0051087">
    <property type="term" value="F:protein-folding chaperone binding"/>
    <property type="evidence" value="ECO:0007669"/>
    <property type="project" value="InterPro"/>
</dbReference>
<dbReference type="PANTHER" id="PTHR14021">
    <property type="entry name" value="IRON-SULFUR CLUSTER CO-CHAPERONE PROTEIN HSCB"/>
    <property type="match status" value="1"/>
</dbReference>
<evidence type="ECO:0000259" key="4">
    <source>
        <dbReference type="PROSITE" id="PS50076"/>
    </source>
</evidence>
<name>A0A0E9N4I6_9BACT</name>
<comment type="caution">
    <text evidence="5">The sequence shown here is derived from an EMBL/GenBank/DDBJ whole genome shotgun (WGS) entry which is preliminary data.</text>
</comment>
<dbReference type="GO" id="GO:0044571">
    <property type="term" value="P:[2Fe-2S] cluster assembly"/>
    <property type="evidence" value="ECO:0007669"/>
    <property type="project" value="InterPro"/>
</dbReference>
<dbReference type="InterPro" id="IPR004640">
    <property type="entry name" value="HscB"/>
</dbReference>
<evidence type="ECO:0000313" key="5">
    <source>
        <dbReference type="EMBL" id="GAO44744.1"/>
    </source>
</evidence>
<organism evidence="5 6">
    <name type="scientific">Flavihumibacter petaseus NBRC 106054</name>
    <dbReference type="NCBI Taxonomy" id="1220578"/>
    <lineage>
        <taxon>Bacteria</taxon>
        <taxon>Pseudomonadati</taxon>
        <taxon>Bacteroidota</taxon>
        <taxon>Chitinophagia</taxon>
        <taxon>Chitinophagales</taxon>
        <taxon>Chitinophagaceae</taxon>
        <taxon>Flavihumibacter</taxon>
    </lineage>
</organism>
<dbReference type="PANTHER" id="PTHR14021:SF15">
    <property type="entry name" value="IRON-SULFUR CLUSTER CO-CHAPERONE PROTEIN HSCB"/>
    <property type="match status" value="1"/>
</dbReference>
<dbReference type="CDD" id="cd06257">
    <property type="entry name" value="DnaJ"/>
    <property type="match status" value="1"/>
</dbReference>
<gene>
    <name evidence="5" type="primary">hscB</name>
    <name evidence="5" type="ORF">FPE01S_03_07840</name>
</gene>
<proteinExistence type="inferred from homology"/>
<evidence type="ECO:0000256" key="3">
    <source>
        <dbReference type="ARBA" id="ARBA00025596"/>
    </source>
</evidence>
<dbReference type="EMBL" id="BBWV01000003">
    <property type="protein sequence ID" value="GAO44744.1"/>
    <property type="molecule type" value="Genomic_DNA"/>
</dbReference>
<dbReference type="SUPFAM" id="SSF47144">
    <property type="entry name" value="HSC20 (HSCB), C-terminal oligomerisation domain"/>
    <property type="match status" value="1"/>
</dbReference>
<dbReference type="InterPro" id="IPR001623">
    <property type="entry name" value="DnaJ_domain"/>
</dbReference>
<dbReference type="Gene3D" id="1.20.1280.20">
    <property type="entry name" value="HscB, C-terminal domain"/>
    <property type="match status" value="1"/>
</dbReference>
<dbReference type="Gene3D" id="1.10.287.110">
    <property type="entry name" value="DnaJ domain"/>
    <property type="match status" value="1"/>
</dbReference>
<dbReference type="InterPro" id="IPR036869">
    <property type="entry name" value="J_dom_sf"/>
</dbReference>
<dbReference type="OrthoDB" id="287587at2"/>
<feature type="domain" description="J" evidence="4">
    <location>
        <begin position="2"/>
        <end position="76"/>
    </location>
</feature>
<dbReference type="InterPro" id="IPR009073">
    <property type="entry name" value="HscB_oligo_C"/>
</dbReference>
<keyword evidence="2" id="KW-0143">Chaperone</keyword>
<dbReference type="STRING" id="1220578.FPE01S_03_07840"/>
<dbReference type="GO" id="GO:0001671">
    <property type="term" value="F:ATPase activator activity"/>
    <property type="evidence" value="ECO:0007669"/>
    <property type="project" value="InterPro"/>
</dbReference>
<sequence length="178" mass="20888">MNYYELYGIPVGFRVDPALLKKRFYELSRQYHPDFYTQEDPSKQVEALEISSQVNKAYKAFQHEDTTIQYLLTQKGLMEAEEKYSLDPMFLGEVLEINEALMDLEMDPDPIQLAKVQTDTDTLLKNIYHDVEPILAGYQEGVTSEEALLQVKEYYYRKKYLQRILDKIAALRNIATRQ</sequence>
<dbReference type="AlphaFoldDB" id="A0A0E9N4I6"/>
<dbReference type="PROSITE" id="PS50076">
    <property type="entry name" value="DNAJ_2"/>
    <property type="match status" value="1"/>
</dbReference>
<dbReference type="SMART" id="SM00271">
    <property type="entry name" value="DnaJ"/>
    <property type="match status" value="1"/>
</dbReference>
<keyword evidence="6" id="KW-1185">Reference proteome</keyword>
<dbReference type="GO" id="GO:0051259">
    <property type="term" value="P:protein complex oligomerization"/>
    <property type="evidence" value="ECO:0007669"/>
    <property type="project" value="InterPro"/>
</dbReference>
<reference evidence="5 6" key="1">
    <citation type="submission" date="2015-04" db="EMBL/GenBank/DDBJ databases">
        <title>Whole genome shotgun sequence of Flavihumibacter petaseus NBRC 106054.</title>
        <authorList>
            <person name="Miyazawa S."/>
            <person name="Hosoyama A."/>
            <person name="Hashimoto M."/>
            <person name="Noguchi M."/>
            <person name="Tsuchikane K."/>
            <person name="Ohji S."/>
            <person name="Yamazoe A."/>
            <person name="Ichikawa N."/>
            <person name="Kimura A."/>
            <person name="Fujita N."/>
        </authorList>
    </citation>
    <scope>NUCLEOTIDE SEQUENCE [LARGE SCALE GENOMIC DNA]</scope>
    <source>
        <strain evidence="5 6">NBRC 106054</strain>
    </source>
</reference>
<dbReference type="RefSeq" id="WP_046370610.1">
    <property type="nucleotide sequence ID" value="NZ_BBWV01000003.1"/>
</dbReference>
<protein>
    <submittedName>
        <fullName evidence="5">Co-chaperone protein HscB</fullName>
    </submittedName>
</protein>
<comment type="similarity">
    <text evidence="1">Belongs to the HscB family.</text>
</comment>
<dbReference type="Proteomes" id="UP000033121">
    <property type="component" value="Unassembled WGS sequence"/>
</dbReference>
<evidence type="ECO:0000256" key="1">
    <source>
        <dbReference type="ARBA" id="ARBA00010476"/>
    </source>
</evidence>
<evidence type="ECO:0000313" key="6">
    <source>
        <dbReference type="Proteomes" id="UP000033121"/>
    </source>
</evidence>
<evidence type="ECO:0000256" key="2">
    <source>
        <dbReference type="ARBA" id="ARBA00023186"/>
    </source>
</evidence>
<accession>A0A0E9N4I6</accession>